<proteinExistence type="predicted"/>
<dbReference type="GO" id="GO:0003677">
    <property type="term" value="F:DNA binding"/>
    <property type="evidence" value="ECO:0007669"/>
    <property type="project" value="InterPro"/>
</dbReference>
<evidence type="ECO:0000313" key="2">
    <source>
        <dbReference type="EMBL" id="QFF98779.1"/>
    </source>
</evidence>
<dbReference type="CDD" id="cd00093">
    <property type="entry name" value="HTH_XRE"/>
    <property type="match status" value="1"/>
</dbReference>
<dbReference type="InterPro" id="IPR010982">
    <property type="entry name" value="Lambda_DNA-bd_dom_sf"/>
</dbReference>
<dbReference type="Gene3D" id="1.10.260.40">
    <property type="entry name" value="lambda repressor-like DNA-binding domains"/>
    <property type="match status" value="1"/>
</dbReference>
<feature type="domain" description="HTH cro/C1-type" evidence="1">
    <location>
        <begin position="11"/>
        <end position="65"/>
    </location>
</feature>
<dbReference type="EMBL" id="CP031223">
    <property type="protein sequence ID" value="QFF98779.1"/>
    <property type="molecule type" value="Genomic_DNA"/>
</dbReference>
<reference evidence="2 3" key="1">
    <citation type="submission" date="2018-07" db="EMBL/GenBank/DDBJ databases">
        <title>Complete genome sequence of Psychrobacillus sp. PB01, isolated from iceberg, and comparative genome analysis of Psychrobacillus strains.</title>
        <authorList>
            <person name="Lee P.C."/>
        </authorList>
    </citation>
    <scope>NUCLEOTIDE SEQUENCE [LARGE SCALE GENOMIC DNA]</scope>
    <source>
        <strain evidence="2 3">PB01</strain>
    </source>
</reference>
<evidence type="ECO:0000259" key="1">
    <source>
        <dbReference type="PROSITE" id="PS50943"/>
    </source>
</evidence>
<dbReference type="OrthoDB" id="2974379at2"/>
<dbReference type="AlphaFoldDB" id="A0A5J6SLW4"/>
<dbReference type="KEGG" id="psyo:PB01_08010"/>
<keyword evidence="3" id="KW-1185">Reference proteome</keyword>
<dbReference type="SUPFAM" id="SSF47413">
    <property type="entry name" value="lambda repressor-like DNA-binding domains"/>
    <property type="match status" value="1"/>
</dbReference>
<dbReference type="Proteomes" id="UP000325517">
    <property type="component" value="Chromosome"/>
</dbReference>
<dbReference type="SMART" id="SM00530">
    <property type="entry name" value="HTH_XRE"/>
    <property type="match status" value="1"/>
</dbReference>
<gene>
    <name evidence="2" type="ORF">PB01_08010</name>
</gene>
<name>A0A5J6SLW4_9BACI</name>
<evidence type="ECO:0000313" key="3">
    <source>
        <dbReference type="Proteomes" id="UP000325517"/>
    </source>
</evidence>
<organism evidence="2 3">
    <name type="scientific">Psychrobacillus glaciei</name>
    <dbReference type="NCBI Taxonomy" id="2283160"/>
    <lineage>
        <taxon>Bacteria</taxon>
        <taxon>Bacillati</taxon>
        <taxon>Bacillota</taxon>
        <taxon>Bacilli</taxon>
        <taxon>Bacillales</taxon>
        <taxon>Bacillaceae</taxon>
        <taxon>Psychrobacillus</taxon>
    </lineage>
</organism>
<accession>A0A5J6SLW4</accession>
<dbReference type="PROSITE" id="PS50943">
    <property type="entry name" value="HTH_CROC1"/>
    <property type="match status" value="1"/>
</dbReference>
<dbReference type="InterPro" id="IPR001387">
    <property type="entry name" value="Cro/C1-type_HTH"/>
</dbReference>
<dbReference type="RefSeq" id="WP_151699715.1">
    <property type="nucleotide sequence ID" value="NZ_CP031223.1"/>
</dbReference>
<protein>
    <submittedName>
        <fullName evidence="2">XRE family transcriptional regulator</fullName>
    </submittedName>
</protein>
<dbReference type="Pfam" id="PF01381">
    <property type="entry name" value="HTH_3"/>
    <property type="match status" value="1"/>
</dbReference>
<sequence length="78" mass="8891">MISYTPKKINIYVQMAKKGLNQKTLSKKSKVHPSTISNFMNDRYCISPTTATKLAEILESKIEDLFEIQINPKEVSSK</sequence>